<comment type="caution">
    <text evidence="2">The sequence shown here is derived from an EMBL/GenBank/DDBJ whole genome shotgun (WGS) entry which is preliminary data.</text>
</comment>
<keyword evidence="3" id="KW-1185">Reference proteome</keyword>
<dbReference type="EMBL" id="ASGP02000001">
    <property type="protein sequence ID" value="KAH9528047.1"/>
    <property type="molecule type" value="Genomic_DNA"/>
</dbReference>
<accession>A0A922IC43</accession>
<organism evidence="2 3">
    <name type="scientific">Dermatophagoides farinae</name>
    <name type="common">American house dust mite</name>
    <dbReference type="NCBI Taxonomy" id="6954"/>
    <lineage>
        <taxon>Eukaryota</taxon>
        <taxon>Metazoa</taxon>
        <taxon>Ecdysozoa</taxon>
        <taxon>Arthropoda</taxon>
        <taxon>Chelicerata</taxon>
        <taxon>Arachnida</taxon>
        <taxon>Acari</taxon>
        <taxon>Acariformes</taxon>
        <taxon>Sarcoptiformes</taxon>
        <taxon>Astigmata</taxon>
        <taxon>Psoroptidia</taxon>
        <taxon>Analgoidea</taxon>
        <taxon>Pyroglyphidae</taxon>
        <taxon>Dermatophagoidinae</taxon>
        <taxon>Dermatophagoides</taxon>
    </lineage>
</organism>
<evidence type="ECO:0000313" key="2">
    <source>
        <dbReference type="EMBL" id="KAH9528047.1"/>
    </source>
</evidence>
<reference evidence="2" key="2">
    <citation type="journal article" date="2022" name="Res Sq">
        <title>Comparative Genomics Reveals Insights into the Divergent Evolution of Astigmatic Mites and Household Pest Adaptations.</title>
        <authorList>
            <person name="Xiong Q."/>
            <person name="Wan A.T.-Y."/>
            <person name="Liu X.-Y."/>
            <person name="Fung C.S.-H."/>
            <person name="Xiao X."/>
            <person name="Malainual N."/>
            <person name="Hou J."/>
            <person name="Wang L."/>
            <person name="Wang M."/>
            <person name="Yang K."/>
            <person name="Cui Y."/>
            <person name="Leung E."/>
            <person name="Nong W."/>
            <person name="Shin S.-K."/>
            <person name="Au S."/>
            <person name="Jeong K.Y."/>
            <person name="Chew F.T."/>
            <person name="Hui J."/>
            <person name="Leung T.F."/>
            <person name="Tungtrongchitr A."/>
            <person name="Zhong N."/>
            <person name="Liu Z."/>
            <person name="Tsui S."/>
        </authorList>
    </citation>
    <scope>NUCLEOTIDE SEQUENCE</scope>
    <source>
        <strain evidence="2">Derf</strain>
        <tissue evidence="2">Whole organism</tissue>
    </source>
</reference>
<proteinExistence type="predicted"/>
<dbReference type="Proteomes" id="UP000790347">
    <property type="component" value="Unassembled WGS sequence"/>
</dbReference>
<protein>
    <submittedName>
        <fullName evidence="2">Uncharacterized protein</fullName>
    </submittedName>
</protein>
<dbReference type="AlphaFoldDB" id="A0A922IC43"/>
<feature type="compositionally biased region" description="Low complexity" evidence="1">
    <location>
        <begin position="178"/>
        <end position="196"/>
    </location>
</feature>
<evidence type="ECO:0000256" key="1">
    <source>
        <dbReference type="SAM" id="MobiDB-lite"/>
    </source>
</evidence>
<name>A0A922IC43_DERFA</name>
<gene>
    <name evidence="2" type="ORF">DERF_002021</name>
</gene>
<sequence>MIVTTKTISAHGSSISPYVGFARFYGYGLANALGFGFDHLSYYGKPWYGGYGIGYPFGNGYGLGYGMGMGYGMGFPAMNLGMGHGGIGYGVGLGVGYGAGYGAGIGPGVGGYGWINKKEGFDSAFDPMMGGGGGVSGDFHKTARNGRELNLSSSTDLSTTPSSSLASLIMNRSLKTISSSANKQSSSPSSQSQHYSTNIVDHSL</sequence>
<reference evidence="2" key="1">
    <citation type="submission" date="2013-05" db="EMBL/GenBank/DDBJ databases">
        <authorList>
            <person name="Yim A.K.Y."/>
            <person name="Chan T.F."/>
            <person name="Ji K.M."/>
            <person name="Liu X.Y."/>
            <person name="Zhou J.W."/>
            <person name="Li R.Q."/>
            <person name="Yang K.Y."/>
            <person name="Li J."/>
            <person name="Li M."/>
            <person name="Law P.T.W."/>
            <person name="Wu Y.L."/>
            <person name="Cai Z.L."/>
            <person name="Qin H."/>
            <person name="Bao Y."/>
            <person name="Leung R.K.K."/>
            <person name="Ng P.K.S."/>
            <person name="Zou J."/>
            <person name="Zhong X.J."/>
            <person name="Ran P.X."/>
            <person name="Zhong N.S."/>
            <person name="Liu Z.G."/>
            <person name="Tsui S.K.W."/>
        </authorList>
    </citation>
    <scope>NUCLEOTIDE SEQUENCE</scope>
    <source>
        <strain evidence="2">Derf</strain>
        <tissue evidence="2">Whole organism</tissue>
    </source>
</reference>
<feature type="region of interest" description="Disordered" evidence="1">
    <location>
        <begin position="177"/>
        <end position="204"/>
    </location>
</feature>
<evidence type="ECO:0000313" key="3">
    <source>
        <dbReference type="Proteomes" id="UP000790347"/>
    </source>
</evidence>